<evidence type="ECO:0000256" key="4">
    <source>
        <dbReference type="ARBA" id="ARBA00022989"/>
    </source>
</evidence>
<evidence type="ECO:0000313" key="6">
    <source>
        <dbReference type="EMBL" id="EMD36554.1"/>
    </source>
</evidence>
<evidence type="ECO:0000256" key="1">
    <source>
        <dbReference type="ARBA" id="ARBA00004167"/>
    </source>
</evidence>
<organism evidence="6 7">
    <name type="scientific">Ceriporiopsis subvermispora (strain B)</name>
    <name type="common">White-rot fungus</name>
    <name type="synonym">Gelatoporia subvermispora</name>
    <dbReference type="NCBI Taxonomy" id="914234"/>
    <lineage>
        <taxon>Eukaryota</taxon>
        <taxon>Fungi</taxon>
        <taxon>Dikarya</taxon>
        <taxon>Basidiomycota</taxon>
        <taxon>Agaricomycotina</taxon>
        <taxon>Agaricomycetes</taxon>
        <taxon>Polyporales</taxon>
        <taxon>Gelatoporiaceae</taxon>
        <taxon>Gelatoporia</taxon>
    </lineage>
</organism>
<proteinExistence type="predicted"/>
<evidence type="ECO:0000313" key="7">
    <source>
        <dbReference type="Proteomes" id="UP000016930"/>
    </source>
</evidence>
<feature type="non-terminal residue" evidence="6">
    <location>
        <position position="1"/>
    </location>
</feature>
<evidence type="ECO:0000256" key="3">
    <source>
        <dbReference type="ARBA" id="ARBA00022729"/>
    </source>
</evidence>
<dbReference type="HOGENOM" id="CLU_2418953_0_0_1"/>
<accession>M2PJY8</accession>
<evidence type="ECO:0000256" key="2">
    <source>
        <dbReference type="ARBA" id="ARBA00022692"/>
    </source>
</evidence>
<dbReference type="GO" id="GO:0016020">
    <property type="term" value="C:membrane"/>
    <property type="evidence" value="ECO:0007669"/>
    <property type="project" value="UniProtKB-SubCell"/>
</dbReference>
<comment type="subcellular location">
    <subcellularLocation>
        <location evidence="1">Membrane</location>
        <topology evidence="1">Single-pass membrane protein</topology>
    </subcellularLocation>
</comment>
<keyword evidence="2" id="KW-0812">Transmembrane</keyword>
<dbReference type="AlphaFoldDB" id="M2PJY8"/>
<keyword evidence="3" id="KW-0732">Signal</keyword>
<dbReference type="OrthoDB" id="29460at2759"/>
<keyword evidence="7" id="KW-1185">Reference proteome</keyword>
<protein>
    <submittedName>
        <fullName evidence="6">Uncharacterized protein</fullName>
    </submittedName>
</protein>
<dbReference type="InterPro" id="IPR009011">
    <property type="entry name" value="Man6P_isomerase_rcpt-bd_dom_sf"/>
</dbReference>
<reference evidence="6 7" key="1">
    <citation type="journal article" date="2012" name="Proc. Natl. Acad. Sci. U.S.A.">
        <title>Comparative genomics of Ceriporiopsis subvermispora and Phanerochaete chrysosporium provide insight into selective ligninolysis.</title>
        <authorList>
            <person name="Fernandez-Fueyo E."/>
            <person name="Ruiz-Duenas F.J."/>
            <person name="Ferreira P."/>
            <person name="Floudas D."/>
            <person name="Hibbett D.S."/>
            <person name="Canessa P."/>
            <person name="Larrondo L.F."/>
            <person name="James T.Y."/>
            <person name="Seelenfreund D."/>
            <person name="Lobos S."/>
            <person name="Polanco R."/>
            <person name="Tello M."/>
            <person name="Honda Y."/>
            <person name="Watanabe T."/>
            <person name="Watanabe T."/>
            <person name="Ryu J.S."/>
            <person name="Kubicek C.P."/>
            <person name="Schmoll M."/>
            <person name="Gaskell J."/>
            <person name="Hammel K.E."/>
            <person name="St John F.J."/>
            <person name="Vanden Wymelenberg A."/>
            <person name="Sabat G."/>
            <person name="Splinter BonDurant S."/>
            <person name="Syed K."/>
            <person name="Yadav J.S."/>
            <person name="Doddapaneni H."/>
            <person name="Subramanian V."/>
            <person name="Lavin J.L."/>
            <person name="Oguiza J.A."/>
            <person name="Perez G."/>
            <person name="Pisabarro A.G."/>
            <person name="Ramirez L."/>
            <person name="Santoyo F."/>
            <person name="Master E."/>
            <person name="Coutinho P.M."/>
            <person name="Henrissat B."/>
            <person name="Lombard V."/>
            <person name="Magnuson J.K."/>
            <person name="Kuees U."/>
            <person name="Hori C."/>
            <person name="Igarashi K."/>
            <person name="Samejima M."/>
            <person name="Held B.W."/>
            <person name="Barry K.W."/>
            <person name="LaButti K.M."/>
            <person name="Lapidus A."/>
            <person name="Lindquist E.A."/>
            <person name="Lucas S.M."/>
            <person name="Riley R."/>
            <person name="Salamov A.A."/>
            <person name="Hoffmeister D."/>
            <person name="Schwenk D."/>
            <person name="Hadar Y."/>
            <person name="Yarden O."/>
            <person name="de Vries R.P."/>
            <person name="Wiebenga A."/>
            <person name="Stenlid J."/>
            <person name="Eastwood D."/>
            <person name="Grigoriev I.V."/>
            <person name="Berka R.M."/>
            <person name="Blanchette R.A."/>
            <person name="Kersten P."/>
            <person name="Martinez A.T."/>
            <person name="Vicuna R."/>
            <person name="Cullen D."/>
        </authorList>
    </citation>
    <scope>NUCLEOTIDE SEQUENCE [LARGE SCALE GENOMIC DNA]</scope>
    <source>
        <strain evidence="6 7">B</strain>
    </source>
</reference>
<sequence length="92" mass="10397">CSFDVGNASFDLCPILNGNEGGWRIENERRTPPTITKTIYQIGLKEKLTVDESKPKHEQCPDGTWICMTVINRRPLHKDEEPHIIQVVPIAG</sequence>
<evidence type="ECO:0000256" key="5">
    <source>
        <dbReference type="ARBA" id="ARBA00023136"/>
    </source>
</evidence>
<keyword evidence="5" id="KW-0472">Membrane</keyword>
<dbReference type="InterPro" id="IPR018939">
    <property type="entry name" value="Autophagy-rel_prot_27"/>
</dbReference>
<dbReference type="Pfam" id="PF09451">
    <property type="entry name" value="ATG27"/>
    <property type="match status" value="1"/>
</dbReference>
<name>M2PJY8_CERS8</name>
<dbReference type="Gene3D" id="2.70.130.10">
    <property type="entry name" value="Mannose-6-phosphate receptor binding domain"/>
    <property type="match status" value="1"/>
</dbReference>
<dbReference type="EMBL" id="KB445798">
    <property type="protein sequence ID" value="EMD36554.1"/>
    <property type="molecule type" value="Genomic_DNA"/>
</dbReference>
<feature type="non-terminal residue" evidence="6">
    <location>
        <position position="92"/>
    </location>
</feature>
<keyword evidence="4" id="KW-1133">Transmembrane helix</keyword>
<dbReference type="Proteomes" id="UP000016930">
    <property type="component" value="Unassembled WGS sequence"/>
</dbReference>
<gene>
    <name evidence="6" type="ORF">CERSUDRAFT_26683</name>
</gene>